<proteinExistence type="evidence at transcript level"/>
<organism evidence="9">
    <name type="scientific">Eristalis tenax</name>
    <name type="common">Drone fly</name>
    <name type="synonym">Musca tenax</name>
    <dbReference type="NCBI Taxonomy" id="198635"/>
    <lineage>
        <taxon>Eukaryota</taxon>
        <taxon>Metazoa</taxon>
        <taxon>Ecdysozoa</taxon>
        <taxon>Arthropoda</taxon>
        <taxon>Hexapoda</taxon>
        <taxon>Insecta</taxon>
        <taxon>Pterygota</taxon>
        <taxon>Neoptera</taxon>
        <taxon>Endopterygota</taxon>
        <taxon>Diptera</taxon>
        <taxon>Brachycera</taxon>
        <taxon>Muscomorpha</taxon>
        <taxon>Syrphoidea</taxon>
        <taxon>Syrphidae</taxon>
        <taxon>Eristalinae</taxon>
        <taxon>Eristalini</taxon>
        <taxon>Eristalis</taxon>
    </lineage>
</organism>
<evidence type="ECO:0000256" key="2">
    <source>
        <dbReference type="ARBA" id="ARBA00023043"/>
    </source>
</evidence>
<evidence type="ECO:0000256" key="6">
    <source>
        <dbReference type="ARBA" id="ARBA00045368"/>
    </source>
</evidence>
<keyword evidence="2 7" id="KW-0040">ANK repeat</keyword>
<evidence type="ECO:0000256" key="7">
    <source>
        <dbReference type="PROSITE-ProRule" id="PRU00023"/>
    </source>
</evidence>
<dbReference type="GO" id="GO:0005829">
    <property type="term" value="C:cytosol"/>
    <property type="evidence" value="ECO:0007669"/>
    <property type="project" value="TreeGrafter"/>
</dbReference>
<dbReference type="InterPro" id="IPR051070">
    <property type="entry name" value="NF-kappa-B_inhibitor"/>
</dbReference>
<evidence type="ECO:0000256" key="4">
    <source>
        <dbReference type="ARBA" id="ARBA00041123"/>
    </source>
</evidence>
<dbReference type="GO" id="GO:0071356">
    <property type="term" value="P:cellular response to tumor necrosis factor"/>
    <property type="evidence" value="ECO:0007669"/>
    <property type="project" value="TreeGrafter"/>
</dbReference>
<dbReference type="SMART" id="SM00248">
    <property type="entry name" value="ANK"/>
    <property type="match status" value="5"/>
</dbReference>
<dbReference type="InterPro" id="IPR002110">
    <property type="entry name" value="Ankyrin_rpt"/>
</dbReference>
<dbReference type="PANTHER" id="PTHR46680">
    <property type="entry name" value="NF-KAPPA-B INHIBITOR ALPHA"/>
    <property type="match status" value="1"/>
</dbReference>
<protein>
    <recommendedName>
        <fullName evidence="4">NF-kappa-B inhibitor alpha</fullName>
    </recommendedName>
    <alternativeName>
        <fullName evidence="5">I-kappa-B-alpha</fullName>
    </alternativeName>
</protein>
<dbReference type="GO" id="GO:0051059">
    <property type="term" value="F:NF-kappaB binding"/>
    <property type="evidence" value="ECO:0007669"/>
    <property type="project" value="TreeGrafter"/>
</dbReference>
<feature type="repeat" description="ANK" evidence="7">
    <location>
        <begin position="30"/>
        <end position="62"/>
    </location>
</feature>
<evidence type="ECO:0000256" key="1">
    <source>
        <dbReference type="ARBA" id="ARBA00022737"/>
    </source>
</evidence>
<evidence type="ECO:0000256" key="3">
    <source>
        <dbReference type="ARBA" id="ARBA00038439"/>
    </source>
</evidence>
<feature type="non-terminal residue" evidence="9">
    <location>
        <position position="1"/>
    </location>
</feature>
<comment type="similarity">
    <text evidence="3">Belongs to the NF-kappa-B inhibitor family.</text>
</comment>
<dbReference type="PANTHER" id="PTHR46680:SF1">
    <property type="entry name" value="NF-KAPPA-B INHIBITOR ALPHA"/>
    <property type="match status" value="1"/>
</dbReference>
<name>A4VB99_ERITN</name>
<dbReference type="EMBL" id="AM706417">
    <property type="protein sequence ID" value="CAM92108.1"/>
    <property type="molecule type" value="mRNA"/>
</dbReference>
<dbReference type="PROSITE" id="PS50088">
    <property type="entry name" value="ANK_REPEAT"/>
    <property type="match status" value="2"/>
</dbReference>
<dbReference type="SUPFAM" id="SSF48403">
    <property type="entry name" value="Ankyrin repeat"/>
    <property type="match status" value="1"/>
</dbReference>
<dbReference type="PROSITE" id="PS50297">
    <property type="entry name" value="ANK_REP_REGION"/>
    <property type="match status" value="2"/>
</dbReference>
<dbReference type="Pfam" id="PF12796">
    <property type="entry name" value="Ank_2"/>
    <property type="match status" value="2"/>
</dbReference>
<dbReference type="AlphaFoldDB" id="A4VB99"/>
<sequence>IRGQHPDAITLFQILDKLKLTDILSQTNNVGQTPLHFACIFNQHMFIRPLLRLNCNPNVQDNEGNTALHIVINEDCGECLSHFAQCMDNNAHIQFDANLSNDDGFTPLHLAIRRNNVNFVRILLTKFNASAKTAISRDGNNALHLAVQHHNGGIVKCVLENSKVQVNAKNRSGHTALDLAKTLDDRVRKDILDLLMAKLPALSDDDSAMTIDSIKDEPEDDRSTEDEDEQSLSSVEKRMMKRTSSVC</sequence>
<feature type="compositionally biased region" description="Acidic residues" evidence="8">
    <location>
        <begin position="217"/>
        <end position="230"/>
    </location>
</feature>
<evidence type="ECO:0000313" key="9">
    <source>
        <dbReference type="EMBL" id="CAM92108.1"/>
    </source>
</evidence>
<keyword evidence="1" id="KW-0677">Repeat</keyword>
<dbReference type="InterPro" id="IPR036770">
    <property type="entry name" value="Ankyrin_rpt-contain_sf"/>
</dbReference>
<dbReference type="GO" id="GO:0034142">
    <property type="term" value="P:toll-like receptor 4 signaling pathway"/>
    <property type="evidence" value="ECO:0007669"/>
    <property type="project" value="TreeGrafter"/>
</dbReference>
<feature type="repeat" description="ANK" evidence="7">
    <location>
        <begin position="103"/>
        <end position="124"/>
    </location>
</feature>
<evidence type="ECO:0000256" key="8">
    <source>
        <dbReference type="SAM" id="MobiDB-lite"/>
    </source>
</evidence>
<dbReference type="Gene3D" id="1.25.40.20">
    <property type="entry name" value="Ankyrin repeat-containing domain"/>
    <property type="match status" value="1"/>
</dbReference>
<comment type="function">
    <text evidence="6">Inhibits the activity of dimeric NF-kappa-B/REL complexes by trapping REL (RELA/p65 and NFKB1/p50) dimers in the cytoplasm by masking their nuclear localization signals. On cellular stimulation by immune and pro-inflammatory responses, becomes phosphorylated promoting ubiquitination and degradation, enabling the dimeric RELA to translocate to the nucleus and activate transcription.</text>
</comment>
<accession>A4VB99</accession>
<evidence type="ECO:0000256" key="5">
    <source>
        <dbReference type="ARBA" id="ARBA00041987"/>
    </source>
</evidence>
<reference evidence="9" key="1">
    <citation type="journal article" date="2007" name="BMC Genomics">
        <title>Analysis of the immune-inducible transcriptome from microbial stress resistant, rat-tailed maggots of the drone fly Eristalis tenax.</title>
        <authorList>
            <person name="Altincicek B."/>
            <person name="Vilcinskas A."/>
        </authorList>
    </citation>
    <scope>NUCLEOTIDE SEQUENCE</scope>
    <source>
        <strain evidence="9">9</strain>
    </source>
</reference>
<feature type="region of interest" description="Disordered" evidence="8">
    <location>
        <begin position="209"/>
        <end position="247"/>
    </location>
</feature>